<accession>A0A0S2DJG7</accession>
<organism evidence="2 3">
    <name type="scientific">Lysobacter enzymogenes</name>
    <dbReference type="NCBI Taxonomy" id="69"/>
    <lineage>
        <taxon>Bacteria</taxon>
        <taxon>Pseudomonadati</taxon>
        <taxon>Pseudomonadota</taxon>
        <taxon>Gammaproteobacteria</taxon>
        <taxon>Lysobacterales</taxon>
        <taxon>Lysobacteraceae</taxon>
        <taxon>Lysobacter</taxon>
    </lineage>
</organism>
<dbReference type="KEGG" id="lez:GLE_3280"/>
<reference evidence="2 3" key="1">
    <citation type="submission" date="2015-11" db="EMBL/GenBank/DDBJ databases">
        <title>Genome sequences of Lysobacter enzymogenes strain C3 and Lysobacter antibioticus ATCC 29479.</title>
        <authorList>
            <person name="Kobayashi D.Y."/>
        </authorList>
    </citation>
    <scope>NUCLEOTIDE SEQUENCE [LARGE SCALE GENOMIC DNA]</scope>
    <source>
        <strain evidence="2 3">C3</strain>
    </source>
</reference>
<evidence type="ECO:0000256" key="1">
    <source>
        <dbReference type="SAM" id="MobiDB-lite"/>
    </source>
</evidence>
<protein>
    <submittedName>
        <fullName evidence="2">Uncharacterized protein</fullName>
    </submittedName>
</protein>
<dbReference type="AlphaFoldDB" id="A0A0S2DJG7"/>
<gene>
    <name evidence="2" type="ORF">GLE_3280</name>
</gene>
<name>A0A0S2DJG7_LYSEN</name>
<dbReference type="EMBL" id="CP013140">
    <property type="protein sequence ID" value="ALN58626.1"/>
    <property type="molecule type" value="Genomic_DNA"/>
</dbReference>
<proteinExistence type="predicted"/>
<feature type="region of interest" description="Disordered" evidence="1">
    <location>
        <begin position="1"/>
        <end position="50"/>
    </location>
</feature>
<sequence length="50" mass="5832">MQHRTVHGGSCCEERWQRRQPPASAPRGETRPSASAPPWRERTKQHIRRA</sequence>
<evidence type="ECO:0000313" key="2">
    <source>
        <dbReference type="EMBL" id="ALN58626.1"/>
    </source>
</evidence>
<evidence type="ECO:0000313" key="3">
    <source>
        <dbReference type="Proteomes" id="UP000061569"/>
    </source>
</evidence>
<dbReference type="Proteomes" id="UP000061569">
    <property type="component" value="Chromosome"/>
</dbReference>